<evidence type="ECO:0000259" key="1">
    <source>
        <dbReference type="Pfam" id="PF12697"/>
    </source>
</evidence>
<dbReference type="InterPro" id="IPR000073">
    <property type="entry name" value="AB_hydrolase_1"/>
</dbReference>
<dbReference type="InterPro" id="IPR029058">
    <property type="entry name" value="AB_hydrolase_fold"/>
</dbReference>
<dbReference type="Gene3D" id="3.40.50.1820">
    <property type="entry name" value="alpha/beta hydrolase"/>
    <property type="match status" value="1"/>
</dbReference>
<comment type="caution">
    <text evidence="2">The sequence shown here is derived from an EMBL/GenBank/DDBJ whole genome shotgun (WGS) entry which is preliminary data.</text>
</comment>
<dbReference type="PANTHER" id="PTHR43194:SF2">
    <property type="entry name" value="PEROXISOMAL MEMBRANE PROTEIN LPX1"/>
    <property type="match status" value="1"/>
</dbReference>
<name>A0A975W7V5_9RHOB</name>
<dbReference type="AlphaFoldDB" id="A0A975W7V5"/>
<dbReference type="GeneID" id="80817245"/>
<dbReference type="Pfam" id="PF12697">
    <property type="entry name" value="Abhydrolase_6"/>
    <property type="match status" value="1"/>
</dbReference>
<reference evidence="2 3" key="1">
    <citation type="submission" date="2016-10" db="EMBL/GenBank/DDBJ databases">
        <authorList>
            <person name="Varghese N."/>
            <person name="Submissions S."/>
        </authorList>
    </citation>
    <scope>NUCLEOTIDE SEQUENCE [LARGE SCALE GENOMIC DNA]</scope>
    <source>
        <strain evidence="2 3">FF3</strain>
    </source>
</reference>
<organism evidence="2 3">
    <name type="scientific">Marinovum algicola</name>
    <dbReference type="NCBI Taxonomy" id="42444"/>
    <lineage>
        <taxon>Bacteria</taxon>
        <taxon>Pseudomonadati</taxon>
        <taxon>Pseudomonadota</taxon>
        <taxon>Alphaproteobacteria</taxon>
        <taxon>Rhodobacterales</taxon>
        <taxon>Roseobacteraceae</taxon>
        <taxon>Marinovum</taxon>
    </lineage>
</organism>
<keyword evidence="3" id="KW-1185">Reference proteome</keyword>
<accession>A0A975W7V5</accession>
<proteinExistence type="predicted"/>
<dbReference type="RefSeq" id="WP_048530676.1">
    <property type="nucleotide sequence ID" value="NZ_CATLQZ010000001.1"/>
</dbReference>
<gene>
    <name evidence="2" type="ORF">SAMN04487940_102388</name>
</gene>
<dbReference type="InterPro" id="IPR050228">
    <property type="entry name" value="Carboxylesterase_BioH"/>
</dbReference>
<dbReference type="EMBL" id="FNYY01000002">
    <property type="protein sequence ID" value="SEI92518.1"/>
    <property type="molecule type" value="Genomic_DNA"/>
</dbReference>
<evidence type="ECO:0000313" key="3">
    <source>
        <dbReference type="Proteomes" id="UP000182932"/>
    </source>
</evidence>
<dbReference type="SUPFAM" id="SSF53474">
    <property type="entry name" value="alpha/beta-Hydrolases"/>
    <property type="match status" value="1"/>
</dbReference>
<protein>
    <submittedName>
        <fullName evidence="2">Pimeloyl-ACP methyl ester carboxylesterase</fullName>
    </submittedName>
</protein>
<evidence type="ECO:0000313" key="2">
    <source>
        <dbReference type="EMBL" id="SEI92518.1"/>
    </source>
</evidence>
<dbReference type="Proteomes" id="UP000182932">
    <property type="component" value="Unassembled WGS sequence"/>
</dbReference>
<dbReference type="PRINTS" id="PR00111">
    <property type="entry name" value="ABHYDROLASE"/>
</dbReference>
<sequence length="236" mass="25404">MREPLVLLPGFMCDARVFGPQVAALSRDTPVMVAPVTEGDRIEEIASSILTAAPAKFGVAGMGFGGAVAMELVRRAPERVTRIALIDASPLAETPQDASAREARIIRARTGRLREVLEEDIVTAGLAVSPYRGDVLALALDMGLHLGADVYTRQSRTLMRRKDQQAVMRKCKAPALVVCGAENAVLPVKRHDFLATLIPNARLEVIAGAGHMAALEQPEAVINVLRAWQRQPQTVS</sequence>
<dbReference type="PANTHER" id="PTHR43194">
    <property type="entry name" value="HYDROLASE ALPHA/BETA FOLD FAMILY"/>
    <property type="match status" value="1"/>
</dbReference>
<feature type="domain" description="AB hydrolase-1" evidence="1">
    <location>
        <begin position="42"/>
        <end position="223"/>
    </location>
</feature>